<evidence type="ECO:0000259" key="3">
    <source>
        <dbReference type="PROSITE" id="PS50977"/>
    </source>
</evidence>
<feature type="DNA-binding region" description="H-T-H motif" evidence="2">
    <location>
        <begin position="29"/>
        <end position="48"/>
    </location>
</feature>
<dbReference type="STRING" id="561720.SAMN06275492_10916"/>
<dbReference type="InterPro" id="IPR050624">
    <property type="entry name" value="HTH-type_Tx_Regulator"/>
</dbReference>
<proteinExistence type="predicted"/>
<keyword evidence="5" id="KW-1185">Reference proteome</keyword>
<evidence type="ECO:0000313" key="4">
    <source>
        <dbReference type="EMBL" id="SMG23301.1"/>
    </source>
</evidence>
<evidence type="ECO:0000256" key="1">
    <source>
        <dbReference type="ARBA" id="ARBA00023125"/>
    </source>
</evidence>
<feature type="domain" description="HTH tetR-type" evidence="3">
    <location>
        <begin position="6"/>
        <end position="66"/>
    </location>
</feature>
<dbReference type="RefSeq" id="WP_085544241.1">
    <property type="nucleotide sequence ID" value="NZ_FXBB01000009.1"/>
</dbReference>
<dbReference type="PANTHER" id="PTHR43479:SF11">
    <property type="entry name" value="ACREF_ENVCD OPERON REPRESSOR-RELATED"/>
    <property type="match status" value="1"/>
</dbReference>
<dbReference type="Pfam" id="PF00440">
    <property type="entry name" value="TetR_N"/>
    <property type="match status" value="1"/>
</dbReference>
<name>A0A1X7J6H3_9BACT</name>
<dbReference type="InterPro" id="IPR009057">
    <property type="entry name" value="Homeodomain-like_sf"/>
</dbReference>
<dbReference type="Proteomes" id="UP000193355">
    <property type="component" value="Unassembled WGS sequence"/>
</dbReference>
<dbReference type="PRINTS" id="PR00455">
    <property type="entry name" value="HTHTETR"/>
</dbReference>
<dbReference type="InterPro" id="IPR001647">
    <property type="entry name" value="HTH_TetR"/>
</dbReference>
<sequence length="220" mass="25312">MRRRDRDIRGEIMATAQELFFNRGYENTQVDEIIGKVRISKGSFYRYFKSKENLLSCVVREIIDPGCEALELIVRSDLGALEKLNSVFAFSSQWKADNLDALKFIVRSFWTEESVLLRHKLISWTSHRMRPIFISILAQGKEEGIFDLDEPEDVADVVFYFGNVLGESMVNLILSLDDDGETVRTLRRKIELNNRVIEKLLAVPTGSIKTFDLDRLVCAI</sequence>
<dbReference type="AlphaFoldDB" id="A0A1X7J6H3"/>
<protein>
    <submittedName>
        <fullName evidence="4">Transcriptional regulator, TetR family</fullName>
    </submittedName>
</protein>
<evidence type="ECO:0000313" key="5">
    <source>
        <dbReference type="Proteomes" id="UP000193355"/>
    </source>
</evidence>
<dbReference type="OrthoDB" id="9798857at2"/>
<keyword evidence="1 2" id="KW-0238">DNA-binding</keyword>
<accession>A0A1X7J6H3</accession>
<dbReference type="SUPFAM" id="SSF46689">
    <property type="entry name" value="Homeodomain-like"/>
    <property type="match status" value="1"/>
</dbReference>
<evidence type="ECO:0000256" key="2">
    <source>
        <dbReference type="PROSITE-ProRule" id="PRU00335"/>
    </source>
</evidence>
<reference evidence="5" key="1">
    <citation type="submission" date="2017-04" db="EMBL/GenBank/DDBJ databases">
        <authorList>
            <person name="Varghese N."/>
            <person name="Submissions S."/>
        </authorList>
    </citation>
    <scope>NUCLEOTIDE SEQUENCE [LARGE SCALE GENOMIC DNA]</scope>
    <source>
        <strain evidence="5">USBA 82</strain>
    </source>
</reference>
<organism evidence="4 5">
    <name type="scientific">Dethiosulfovibrio salsuginis</name>
    <dbReference type="NCBI Taxonomy" id="561720"/>
    <lineage>
        <taxon>Bacteria</taxon>
        <taxon>Thermotogati</taxon>
        <taxon>Synergistota</taxon>
        <taxon>Synergistia</taxon>
        <taxon>Synergistales</taxon>
        <taxon>Dethiosulfovibrionaceae</taxon>
        <taxon>Dethiosulfovibrio</taxon>
    </lineage>
</organism>
<dbReference type="EMBL" id="FXBB01000009">
    <property type="protein sequence ID" value="SMG23301.1"/>
    <property type="molecule type" value="Genomic_DNA"/>
</dbReference>
<dbReference type="Gene3D" id="1.10.357.10">
    <property type="entry name" value="Tetracycline Repressor, domain 2"/>
    <property type="match status" value="1"/>
</dbReference>
<dbReference type="PANTHER" id="PTHR43479">
    <property type="entry name" value="ACREF/ENVCD OPERON REPRESSOR-RELATED"/>
    <property type="match status" value="1"/>
</dbReference>
<dbReference type="GO" id="GO:0003677">
    <property type="term" value="F:DNA binding"/>
    <property type="evidence" value="ECO:0007669"/>
    <property type="project" value="UniProtKB-UniRule"/>
</dbReference>
<gene>
    <name evidence="4" type="ORF">SAMN06275492_10916</name>
</gene>
<dbReference type="PROSITE" id="PS50977">
    <property type="entry name" value="HTH_TETR_2"/>
    <property type="match status" value="1"/>
</dbReference>